<organism evidence="9 10">
    <name type="scientific">Proteus mirabilis</name>
    <dbReference type="NCBI Taxonomy" id="584"/>
    <lineage>
        <taxon>Bacteria</taxon>
        <taxon>Pseudomonadati</taxon>
        <taxon>Pseudomonadota</taxon>
        <taxon>Gammaproteobacteria</taxon>
        <taxon>Enterobacterales</taxon>
        <taxon>Morganellaceae</taxon>
        <taxon>Proteus</taxon>
    </lineage>
</organism>
<dbReference type="InterPro" id="IPR037294">
    <property type="entry name" value="ABC_BtuC-like"/>
</dbReference>
<evidence type="ECO:0000256" key="5">
    <source>
        <dbReference type="ARBA" id="ARBA00022692"/>
    </source>
</evidence>
<evidence type="ECO:0000256" key="6">
    <source>
        <dbReference type="ARBA" id="ARBA00022989"/>
    </source>
</evidence>
<protein>
    <submittedName>
        <fullName evidence="9">Vtamin B12-transporter permease</fullName>
    </submittedName>
</protein>
<feature type="transmembrane region" description="Helical" evidence="8">
    <location>
        <begin position="103"/>
        <end position="122"/>
    </location>
</feature>
<name>A0A379FF68_PROMI</name>
<dbReference type="AlphaFoldDB" id="A0A379FF68"/>
<evidence type="ECO:0000256" key="3">
    <source>
        <dbReference type="ARBA" id="ARBA00022448"/>
    </source>
</evidence>
<feature type="transmembrane region" description="Helical" evidence="8">
    <location>
        <begin position="192"/>
        <end position="209"/>
    </location>
</feature>
<dbReference type="PANTHER" id="PTHR30472">
    <property type="entry name" value="FERRIC ENTEROBACTIN TRANSPORT SYSTEM PERMEASE PROTEIN"/>
    <property type="match status" value="1"/>
</dbReference>
<evidence type="ECO:0000313" key="9">
    <source>
        <dbReference type="EMBL" id="SUC18322.1"/>
    </source>
</evidence>
<proteinExistence type="inferred from homology"/>
<reference evidence="9 10" key="1">
    <citation type="submission" date="2018-06" db="EMBL/GenBank/DDBJ databases">
        <authorList>
            <consortium name="Pathogen Informatics"/>
            <person name="Doyle S."/>
        </authorList>
    </citation>
    <scope>NUCLEOTIDE SEQUENCE [LARGE SCALE GENOMIC DNA]</scope>
    <source>
        <strain evidence="9 10">NCTC11938</strain>
    </source>
</reference>
<keyword evidence="7 8" id="KW-0472">Membrane</keyword>
<dbReference type="GO" id="GO:0015889">
    <property type="term" value="P:cobalamin transport"/>
    <property type="evidence" value="ECO:0007669"/>
    <property type="project" value="TreeGrafter"/>
</dbReference>
<evidence type="ECO:0000256" key="8">
    <source>
        <dbReference type="SAM" id="Phobius"/>
    </source>
</evidence>
<dbReference type="Pfam" id="PF01032">
    <property type="entry name" value="FecCD"/>
    <property type="match status" value="1"/>
</dbReference>
<dbReference type="SUPFAM" id="SSF81345">
    <property type="entry name" value="ABC transporter involved in vitamin B12 uptake, BtuC"/>
    <property type="match status" value="1"/>
</dbReference>
<accession>A0A379FF68</accession>
<sequence>MGYLLNNMNNQYDDPLNQLRHKQQISDKLKLTLLVLVLFVLIVISLSAGEIWLFPNKWLTEEASLFIWQIRLPRILAVMMVGASLAIAGAIMQAIFENPLAEPGLLGVSSGAGVCVVLLIVFQLGTAYWLISSAAILGALGITCLLMFFSQIKKLSNAQLLLIGVALGVLASAVMTWLVYFSSALDLRQLMYWLMGALVALTGVTKYYFGHYFQSSHFLFGKPIF</sequence>
<evidence type="ECO:0000256" key="4">
    <source>
        <dbReference type="ARBA" id="ARBA00022475"/>
    </source>
</evidence>
<dbReference type="Gene3D" id="1.10.3470.10">
    <property type="entry name" value="ABC transporter involved in vitamin B12 uptake, BtuC"/>
    <property type="match status" value="1"/>
</dbReference>
<evidence type="ECO:0000313" key="10">
    <source>
        <dbReference type="Proteomes" id="UP000254191"/>
    </source>
</evidence>
<dbReference type="GO" id="GO:0022857">
    <property type="term" value="F:transmembrane transporter activity"/>
    <property type="evidence" value="ECO:0007669"/>
    <property type="project" value="InterPro"/>
</dbReference>
<evidence type="ECO:0000256" key="1">
    <source>
        <dbReference type="ARBA" id="ARBA00004651"/>
    </source>
</evidence>
<evidence type="ECO:0000256" key="2">
    <source>
        <dbReference type="ARBA" id="ARBA00007935"/>
    </source>
</evidence>
<comment type="similarity">
    <text evidence="2">Belongs to the binding-protein-dependent transport system permease family. FecCD subfamily.</text>
</comment>
<keyword evidence="5 8" id="KW-0812">Transmembrane</keyword>
<feature type="transmembrane region" description="Helical" evidence="8">
    <location>
        <begin position="31"/>
        <end position="55"/>
    </location>
</feature>
<dbReference type="InterPro" id="IPR000522">
    <property type="entry name" value="ABC_transptr_permease_BtuC"/>
</dbReference>
<evidence type="ECO:0000256" key="7">
    <source>
        <dbReference type="ARBA" id="ARBA00023136"/>
    </source>
</evidence>
<comment type="subcellular location">
    <subcellularLocation>
        <location evidence="1">Cell membrane</location>
        <topology evidence="1">Multi-pass membrane protein</topology>
    </subcellularLocation>
</comment>
<keyword evidence="4" id="KW-1003">Cell membrane</keyword>
<keyword evidence="6 8" id="KW-1133">Transmembrane helix</keyword>
<dbReference type="EMBL" id="UGTS01000004">
    <property type="protein sequence ID" value="SUC18322.1"/>
    <property type="molecule type" value="Genomic_DNA"/>
</dbReference>
<dbReference type="Proteomes" id="UP000254191">
    <property type="component" value="Unassembled WGS sequence"/>
</dbReference>
<keyword evidence="3" id="KW-0813">Transport</keyword>
<feature type="transmembrane region" description="Helical" evidence="8">
    <location>
        <begin position="128"/>
        <end position="148"/>
    </location>
</feature>
<gene>
    <name evidence="9" type="primary">btuC_2</name>
    <name evidence="9" type="ORF">NCTC11938_00646</name>
</gene>
<feature type="transmembrane region" description="Helical" evidence="8">
    <location>
        <begin position="160"/>
        <end position="180"/>
    </location>
</feature>
<dbReference type="PANTHER" id="PTHR30472:SF29">
    <property type="entry name" value="VITAMIN B12 IMPORT SYSTEM PERMEASE PROTEIN BTUC"/>
    <property type="match status" value="1"/>
</dbReference>
<feature type="transmembrane region" description="Helical" evidence="8">
    <location>
        <begin position="75"/>
        <end position="96"/>
    </location>
</feature>
<dbReference type="GO" id="GO:0005886">
    <property type="term" value="C:plasma membrane"/>
    <property type="evidence" value="ECO:0007669"/>
    <property type="project" value="UniProtKB-SubCell"/>
</dbReference>